<evidence type="ECO:0000256" key="4">
    <source>
        <dbReference type="ARBA" id="ARBA00022989"/>
    </source>
</evidence>
<protein>
    <submittedName>
        <fullName evidence="8">Tight adherence protein B</fullName>
    </submittedName>
</protein>
<dbReference type="Pfam" id="PF00482">
    <property type="entry name" value="T2SSF"/>
    <property type="match status" value="1"/>
</dbReference>
<organism evidence="8 9">
    <name type="scientific">Halosaccharopolyspora lacisalsi</name>
    <dbReference type="NCBI Taxonomy" id="1000566"/>
    <lineage>
        <taxon>Bacteria</taxon>
        <taxon>Bacillati</taxon>
        <taxon>Actinomycetota</taxon>
        <taxon>Actinomycetes</taxon>
        <taxon>Pseudonocardiales</taxon>
        <taxon>Pseudonocardiaceae</taxon>
        <taxon>Halosaccharopolyspora</taxon>
    </lineage>
</organism>
<reference evidence="8 9" key="1">
    <citation type="submission" date="2020-07" db="EMBL/GenBank/DDBJ databases">
        <title>Sequencing the genomes of 1000 actinobacteria strains.</title>
        <authorList>
            <person name="Klenk H.-P."/>
        </authorList>
    </citation>
    <scope>NUCLEOTIDE SEQUENCE [LARGE SCALE GENOMIC DNA]</scope>
    <source>
        <strain evidence="8 9">DSM 45975</strain>
    </source>
</reference>
<gene>
    <name evidence="8" type="ORF">FHX42_003922</name>
</gene>
<dbReference type="EMBL" id="JACGWZ010000006">
    <property type="protein sequence ID" value="MBA8826543.1"/>
    <property type="molecule type" value="Genomic_DNA"/>
</dbReference>
<evidence type="ECO:0000256" key="3">
    <source>
        <dbReference type="ARBA" id="ARBA00022692"/>
    </source>
</evidence>
<proteinExistence type="predicted"/>
<evidence type="ECO:0000313" key="9">
    <source>
        <dbReference type="Proteomes" id="UP000569329"/>
    </source>
</evidence>
<keyword evidence="5 6" id="KW-0472">Membrane</keyword>
<dbReference type="InterPro" id="IPR018076">
    <property type="entry name" value="T2SS_GspF_dom"/>
</dbReference>
<keyword evidence="3 6" id="KW-0812">Transmembrane</keyword>
<dbReference type="GO" id="GO:0005886">
    <property type="term" value="C:plasma membrane"/>
    <property type="evidence" value="ECO:0007669"/>
    <property type="project" value="UniProtKB-SubCell"/>
</dbReference>
<name>A0A839DZU3_9PSEU</name>
<feature type="transmembrane region" description="Helical" evidence="6">
    <location>
        <begin position="219"/>
        <end position="243"/>
    </location>
</feature>
<keyword evidence="2" id="KW-1003">Cell membrane</keyword>
<dbReference type="PANTHER" id="PTHR35007:SF4">
    <property type="entry name" value="CONSERVED TRANSMEMBRANE PROTEIN-RELATED"/>
    <property type="match status" value="1"/>
</dbReference>
<keyword evidence="4 6" id="KW-1133">Transmembrane helix</keyword>
<dbReference type="PANTHER" id="PTHR35007">
    <property type="entry name" value="INTEGRAL MEMBRANE PROTEIN-RELATED"/>
    <property type="match status" value="1"/>
</dbReference>
<comment type="caution">
    <text evidence="8">The sequence shown here is derived from an EMBL/GenBank/DDBJ whole genome shotgun (WGS) entry which is preliminary data.</text>
</comment>
<dbReference type="Proteomes" id="UP000569329">
    <property type="component" value="Unassembled WGS sequence"/>
</dbReference>
<sequence>MLSSSVLSTPVAALVVLAGSLLCWPRVRVVHRVRDGRSKLPRGTLPWRPRGTSLVLIPAAGVLGAVVAGVGGCCAGVALAGLGRWYWRTRRELRRSLEHTADFANGVRLFVTELRAGAHPATAAAGVAAEAVTGVAEVFGELAAAGRLGGDVSTVLSDSDRVSVQLRAPVGRFARSWELAERHGIALAELLDAVRRDLEHRVAFIRDVESKMAGPRATAAVLAGLPVLGLLLGQAVGAAPLAVLTGGSFGQVLLVVGVGLLCGGLVWTVRLTGAVVR</sequence>
<dbReference type="RefSeq" id="WP_328796414.1">
    <property type="nucleotide sequence ID" value="NZ_JACGWZ010000006.1"/>
</dbReference>
<evidence type="ECO:0000259" key="7">
    <source>
        <dbReference type="Pfam" id="PF00482"/>
    </source>
</evidence>
<evidence type="ECO:0000256" key="2">
    <source>
        <dbReference type="ARBA" id="ARBA00022475"/>
    </source>
</evidence>
<evidence type="ECO:0000256" key="1">
    <source>
        <dbReference type="ARBA" id="ARBA00004651"/>
    </source>
</evidence>
<evidence type="ECO:0000256" key="5">
    <source>
        <dbReference type="ARBA" id="ARBA00023136"/>
    </source>
</evidence>
<feature type="transmembrane region" description="Helical" evidence="6">
    <location>
        <begin position="249"/>
        <end position="269"/>
    </location>
</feature>
<dbReference type="AlphaFoldDB" id="A0A839DZU3"/>
<feature type="domain" description="Type II secretion system protein GspF" evidence="7">
    <location>
        <begin position="108"/>
        <end position="231"/>
    </location>
</feature>
<feature type="transmembrane region" description="Helical" evidence="6">
    <location>
        <begin position="56"/>
        <end position="87"/>
    </location>
</feature>
<comment type="subcellular location">
    <subcellularLocation>
        <location evidence="1">Cell membrane</location>
        <topology evidence="1">Multi-pass membrane protein</topology>
    </subcellularLocation>
</comment>
<evidence type="ECO:0000256" key="6">
    <source>
        <dbReference type="SAM" id="Phobius"/>
    </source>
</evidence>
<accession>A0A839DZU3</accession>
<keyword evidence="9" id="KW-1185">Reference proteome</keyword>
<evidence type="ECO:0000313" key="8">
    <source>
        <dbReference type="EMBL" id="MBA8826543.1"/>
    </source>
</evidence>